<dbReference type="RefSeq" id="XP_066712979.1">
    <property type="nucleotide sequence ID" value="XM_066863869.1"/>
</dbReference>
<dbReference type="InterPro" id="IPR001214">
    <property type="entry name" value="SET_dom"/>
</dbReference>
<dbReference type="Pfam" id="PF00856">
    <property type="entry name" value="SET"/>
    <property type="match status" value="1"/>
</dbReference>
<keyword evidence="3" id="KW-1185">Reference proteome</keyword>
<evidence type="ECO:0000313" key="3">
    <source>
        <dbReference type="Proteomes" id="UP001480595"/>
    </source>
</evidence>
<reference evidence="2 3" key="1">
    <citation type="submission" date="2023-01" db="EMBL/GenBank/DDBJ databases">
        <title>Analysis of 21 Apiospora genomes using comparative genomics revels a genus with tremendous synthesis potential of carbohydrate active enzymes and secondary metabolites.</title>
        <authorList>
            <person name="Sorensen T."/>
        </authorList>
    </citation>
    <scope>NUCLEOTIDE SEQUENCE [LARGE SCALE GENOMIC DNA]</scope>
    <source>
        <strain evidence="2 3">CBS 135458</strain>
    </source>
</reference>
<sequence length="277" mass="30838">MSHPVNANVDIHACELPERGLGLFASRKLSKGLKVMSEVPFLVGETQQDMVNDIDEEFPLLPLPAQALFTRLFAGSVDMVPVLPAGHDRDQLSVATARLEQIVQLNSVEGAGTGCFLSPAAAAINHDCVPNTYVYYNHETSLVTLHALRDIQPNEEVTINYLHDNIYLDPDQRQQRAFHVPSNDGRGRMRDLRDCLDYYYQMESPTQDDTLRAISWVREIVELIGEEGQTGLELALCIGEQARLQGILGGEEGSQATQRRSMIIRRLCLGAEHPSCR</sequence>
<dbReference type="SUPFAM" id="SSF82199">
    <property type="entry name" value="SET domain"/>
    <property type="match status" value="1"/>
</dbReference>
<protein>
    <submittedName>
        <fullName evidence="2">SET domain-containing protein</fullName>
    </submittedName>
</protein>
<name>A0ABR1TVT2_9PEZI</name>
<proteinExistence type="predicted"/>
<gene>
    <name evidence="2" type="ORF">PG994_012460</name>
</gene>
<dbReference type="InterPro" id="IPR046341">
    <property type="entry name" value="SET_dom_sf"/>
</dbReference>
<accession>A0ABR1TVT2</accession>
<dbReference type="GeneID" id="92096932"/>
<dbReference type="InterPro" id="IPR053185">
    <property type="entry name" value="SET_domain_protein"/>
</dbReference>
<dbReference type="EMBL" id="JAQQWL010000011">
    <property type="protein sequence ID" value="KAK8050730.1"/>
    <property type="molecule type" value="Genomic_DNA"/>
</dbReference>
<dbReference type="Gene3D" id="2.170.270.10">
    <property type="entry name" value="SET domain"/>
    <property type="match status" value="1"/>
</dbReference>
<dbReference type="SMART" id="SM00317">
    <property type="entry name" value="SET"/>
    <property type="match status" value="1"/>
</dbReference>
<dbReference type="Proteomes" id="UP001480595">
    <property type="component" value="Unassembled WGS sequence"/>
</dbReference>
<dbReference type="CDD" id="cd20071">
    <property type="entry name" value="SET_SMYD"/>
    <property type="match status" value="1"/>
</dbReference>
<dbReference type="PROSITE" id="PS50280">
    <property type="entry name" value="SET"/>
    <property type="match status" value="1"/>
</dbReference>
<feature type="domain" description="SET" evidence="1">
    <location>
        <begin position="7"/>
        <end position="162"/>
    </location>
</feature>
<dbReference type="PANTHER" id="PTHR47332:SF4">
    <property type="entry name" value="SET DOMAIN-CONTAINING PROTEIN 5"/>
    <property type="match status" value="1"/>
</dbReference>
<dbReference type="PANTHER" id="PTHR47332">
    <property type="entry name" value="SET DOMAIN-CONTAINING PROTEIN 5"/>
    <property type="match status" value="1"/>
</dbReference>
<comment type="caution">
    <text evidence="2">The sequence shown here is derived from an EMBL/GenBank/DDBJ whole genome shotgun (WGS) entry which is preliminary data.</text>
</comment>
<evidence type="ECO:0000259" key="1">
    <source>
        <dbReference type="PROSITE" id="PS50280"/>
    </source>
</evidence>
<evidence type="ECO:0000313" key="2">
    <source>
        <dbReference type="EMBL" id="KAK8050730.1"/>
    </source>
</evidence>
<organism evidence="2 3">
    <name type="scientific">Apiospora phragmitis</name>
    <dbReference type="NCBI Taxonomy" id="2905665"/>
    <lineage>
        <taxon>Eukaryota</taxon>
        <taxon>Fungi</taxon>
        <taxon>Dikarya</taxon>
        <taxon>Ascomycota</taxon>
        <taxon>Pezizomycotina</taxon>
        <taxon>Sordariomycetes</taxon>
        <taxon>Xylariomycetidae</taxon>
        <taxon>Amphisphaeriales</taxon>
        <taxon>Apiosporaceae</taxon>
        <taxon>Apiospora</taxon>
    </lineage>
</organism>